<dbReference type="AlphaFoldDB" id="A0A0J8VUG3"/>
<keyword evidence="2" id="KW-1185">Reference proteome</keyword>
<reference evidence="1 2" key="1">
    <citation type="submission" date="2015-06" db="EMBL/GenBank/DDBJ databases">
        <title>Genome sequencing of Cronobacter sp. strain DJ34 isolated from petroleum contaminated sludge of Duliajan Oil Fields, Assam, India.</title>
        <authorList>
            <person name="Pal S."/>
            <person name="Banerjee T.D."/>
            <person name="Roy A."/>
            <person name="Sar P."/>
            <person name="Kazy S.K."/>
        </authorList>
    </citation>
    <scope>NUCLEOTIDE SEQUENCE [LARGE SCALE GENOMIC DNA]</scope>
    <source>
        <strain evidence="1 2">DJ34</strain>
    </source>
</reference>
<dbReference type="PATRIC" id="fig|1656095.3.peg.4163"/>
<accession>A0A0J8VUG3</accession>
<sequence>MNLLQQPEPFPDKARGDAFAERLAGKVLTAGLADAPPQRIVAEANFHLRFVAVAWLADNVRQAVLSIVAVAPAGLPVIFLYRAALDVITPLNAVKPRHAVEAHRPASADVLRCHIVSDTC</sequence>
<dbReference type="Proteomes" id="UP000037315">
    <property type="component" value="Unassembled WGS sequence"/>
</dbReference>
<proteinExistence type="predicted"/>
<evidence type="ECO:0000313" key="2">
    <source>
        <dbReference type="Proteomes" id="UP000037315"/>
    </source>
</evidence>
<dbReference type="EMBL" id="LFEJ01000001">
    <property type="protein sequence ID" value="KMV36677.1"/>
    <property type="molecule type" value="Genomic_DNA"/>
</dbReference>
<organism evidence="1 2">
    <name type="scientific">Franconibacter pulveris</name>
    <dbReference type="NCBI Taxonomy" id="435910"/>
    <lineage>
        <taxon>Bacteria</taxon>
        <taxon>Pseudomonadati</taxon>
        <taxon>Pseudomonadota</taxon>
        <taxon>Gammaproteobacteria</taxon>
        <taxon>Enterobacterales</taxon>
        <taxon>Enterobacteriaceae</taxon>
        <taxon>Franconibacter</taxon>
    </lineage>
</organism>
<comment type="caution">
    <text evidence="1">The sequence shown here is derived from an EMBL/GenBank/DDBJ whole genome shotgun (WGS) entry which is preliminary data.</text>
</comment>
<name>A0A0J8VUG3_9ENTR</name>
<gene>
    <name evidence="1" type="ORF">ACH50_00035</name>
</gene>
<evidence type="ECO:0000313" key="1">
    <source>
        <dbReference type="EMBL" id="KMV36677.1"/>
    </source>
</evidence>
<protein>
    <submittedName>
        <fullName evidence="1">Uncharacterized protein</fullName>
    </submittedName>
</protein>